<feature type="domain" description="Acetyl xylan esterase" evidence="1">
    <location>
        <begin position="191"/>
        <end position="241"/>
    </location>
</feature>
<keyword evidence="3" id="KW-1185">Reference proteome</keyword>
<dbReference type="EC" id="3.1.-.-" evidence="2"/>
<dbReference type="RefSeq" id="WP_345590767.1">
    <property type="nucleotide sequence ID" value="NZ_BAABJG010000024.1"/>
</dbReference>
<name>A0ABW3URK5_9BACL</name>
<keyword evidence="2" id="KW-0378">Hydrolase</keyword>
<dbReference type="InterPro" id="IPR029058">
    <property type="entry name" value="AB_hydrolase_fold"/>
</dbReference>
<dbReference type="SUPFAM" id="SSF53474">
    <property type="entry name" value="alpha/beta-Hydrolases"/>
    <property type="match status" value="1"/>
</dbReference>
<reference evidence="3" key="1">
    <citation type="journal article" date="2019" name="Int. J. Syst. Evol. Microbiol.">
        <title>The Global Catalogue of Microorganisms (GCM) 10K type strain sequencing project: providing services to taxonomists for standard genome sequencing and annotation.</title>
        <authorList>
            <consortium name="The Broad Institute Genomics Platform"/>
            <consortium name="The Broad Institute Genome Sequencing Center for Infectious Disease"/>
            <person name="Wu L."/>
            <person name="Ma J."/>
        </authorList>
    </citation>
    <scope>NUCLEOTIDE SEQUENCE [LARGE SCALE GENOMIC DNA]</scope>
    <source>
        <strain evidence="3">CCUG 53270</strain>
    </source>
</reference>
<dbReference type="Proteomes" id="UP001597180">
    <property type="component" value="Unassembled WGS sequence"/>
</dbReference>
<protein>
    <submittedName>
        <fullName evidence="2">Dienelactone hydrolase family protein</fullName>
        <ecNumber evidence="2">3.1.-.-</ecNumber>
    </submittedName>
</protein>
<dbReference type="InterPro" id="IPR050261">
    <property type="entry name" value="FrsA_esterase"/>
</dbReference>
<proteinExistence type="predicted"/>
<organism evidence="2 3">
    <name type="scientific">Paenibacillus vulneris</name>
    <dbReference type="NCBI Taxonomy" id="1133364"/>
    <lineage>
        <taxon>Bacteria</taxon>
        <taxon>Bacillati</taxon>
        <taxon>Bacillota</taxon>
        <taxon>Bacilli</taxon>
        <taxon>Bacillales</taxon>
        <taxon>Paenibacillaceae</taxon>
        <taxon>Paenibacillus</taxon>
    </lineage>
</organism>
<dbReference type="PANTHER" id="PTHR22946:SF8">
    <property type="entry name" value="ACETYL XYLAN ESTERASE DOMAIN-CONTAINING PROTEIN"/>
    <property type="match status" value="1"/>
</dbReference>
<evidence type="ECO:0000313" key="2">
    <source>
        <dbReference type="EMBL" id="MFD1223557.1"/>
    </source>
</evidence>
<dbReference type="Gene3D" id="3.40.50.1820">
    <property type="entry name" value="alpha/beta hydrolase"/>
    <property type="match status" value="1"/>
</dbReference>
<dbReference type="InterPro" id="IPR008391">
    <property type="entry name" value="AXE1_dom"/>
</dbReference>
<accession>A0ABW3URK5</accession>
<comment type="caution">
    <text evidence="2">The sequence shown here is derived from an EMBL/GenBank/DDBJ whole genome shotgun (WGS) entry which is preliminary data.</text>
</comment>
<dbReference type="EMBL" id="JBHTLU010000035">
    <property type="protein sequence ID" value="MFD1223557.1"/>
    <property type="molecule type" value="Genomic_DNA"/>
</dbReference>
<dbReference type="GO" id="GO:0016787">
    <property type="term" value="F:hydrolase activity"/>
    <property type="evidence" value="ECO:0007669"/>
    <property type="project" value="UniProtKB-KW"/>
</dbReference>
<sequence>MPQLDSFLDSIYDALQEQRGSQMGSREQKRLELRSRLIESLGSFDMPQGEDADFRPVLLESVELEDVIRERVEISTMGGLRMPVYIMKSKQLQGKNPAVLLWHGHGYGSRSLVGLQEDGSPKPETGKRGDNIALELARRGLVVVAPEVAGFGDRRLERDRLQDPSLKNSCYNLSVSLMMAGKTTAGLRVYEALRASEYASTLEEVDAGRIGNMGHSGGGTIASLSAALDPRIQASVVGIYPNTYRGSILAMRHCLCNYIPGILLHAEMPDLLGLIAPKPLFIEAGMDDPIFPVATTREAIRILENIYADMGLSSNLDSHVFEGRHEVSGERSFDWLANTLTRLKS</sequence>
<dbReference type="Pfam" id="PF05448">
    <property type="entry name" value="AXE1"/>
    <property type="match status" value="1"/>
</dbReference>
<evidence type="ECO:0000313" key="3">
    <source>
        <dbReference type="Proteomes" id="UP001597180"/>
    </source>
</evidence>
<gene>
    <name evidence="2" type="ORF">ACFQ4B_25890</name>
</gene>
<dbReference type="PANTHER" id="PTHR22946">
    <property type="entry name" value="DIENELACTONE HYDROLASE DOMAIN-CONTAINING PROTEIN-RELATED"/>
    <property type="match status" value="1"/>
</dbReference>
<evidence type="ECO:0000259" key="1">
    <source>
        <dbReference type="Pfam" id="PF05448"/>
    </source>
</evidence>